<reference evidence="1" key="1">
    <citation type="journal article" date="2018" name="PLoS Negl. Trop. Dis.">
        <title>Sialome diversity of ticks revealed by RNAseq of single tick salivary glands.</title>
        <authorList>
            <person name="Perner J."/>
            <person name="Kropackova S."/>
            <person name="Kopacek P."/>
            <person name="Ribeiro J.M."/>
        </authorList>
    </citation>
    <scope>NUCLEOTIDE SEQUENCE</scope>
    <source>
        <strain evidence="1">Siblings of single egg batch collected in Ceske Budejovice</strain>
        <tissue evidence="1">Salivary glands</tissue>
    </source>
</reference>
<feature type="non-terminal residue" evidence="1">
    <location>
        <position position="1"/>
    </location>
</feature>
<name>A0A147BC88_IXORI</name>
<sequence>LQGGLLLSHLKWREVEDLVSLRNAKTRRDFRSRHGLLDIFHMRDEDFWRQFRFENTDLGALLSALEVPVSFTSAQGVVPGDEALCIMLRRLAYPDRLFDLEKVFSGHSSTLSDIPYLVMSHVHEKFGHLLSDMNNNSWLSLANEEVFSQVRPCACAFRVNFALPWFVALFDVTELFSRPLQFTSFFFGFD</sequence>
<dbReference type="EMBL" id="GEGO01007332">
    <property type="protein sequence ID" value="JAR88072.1"/>
    <property type="molecule type" value="Transcribed_RNA"/>
</dbReference>
<organism evidence="1">
    <name type="scientific">Ixodes ricinus</name>
    <name type="common">Common tick</name>
    <name type="synonym">Acarus ricinus</name>
    <dbReference type="NCBI Taxonomy" id="34613"/>
    <lineage>
        <taxon>Eukaryota</taxon>
        <taxon>Metazoa</taxon>
        <taxon>Ecdysozoa</taxon>
        <taxon>Arthropoda</taxon>
        <taxon>Chelicerata</taxon>
        <taxon>Arachnida</taxon>
        <taxon>Acari</taxon>
        <taxon>Parasitiformes</taxon>
        <taxon>Ixodida</taxon>
        <taxon>Ixodoidea</taxon>
        <taxon>Ixodidae</taxon>
        <taxon>Ixodinae</taxon>
        <taxon>Ixodes</taxon>
    </lineage>
</organism>
<dbReference type="AlphaFoldDB" id="A0A147BC88"/>
<evidence type="ECO:0000313" key="1">
    <source>
        <dbReference type="EMBL" id="JAR88072.1"/>
    </source>
</evidence>
<proteinExistence type="predicted"/>
<dbReference type="PANTHER" id="PTHR34615:SF1">
    <property type="entry name" value="PX DOMAIN-CONTAINING PROTEIN"/>
    <property type="match status" value="1"/>
</dbReference>
<protein>
    <submittedName>
        <fullName evidence="1">Uncharacterized protein</fullName>
    </submittedName>
</protein>
<dbReference type="PANTHER" id="PTHR34615">
    <property type="entry name" value="PX DOMAIN-CONTAINING PROTEIN"/>
    <property type="match status" value="1"/>
</dbReference>
<accession>A0A147BC88</accession>